<dbReference type="OrthoDB" id="9801717at2"/>
<gene>
    <name evidence="8" type="ORF">Lisr_2073</name>
</gene>
<dbReference type="InterPro" id="IPR044068">
    <property type="entry name" value="CB"/>
</dbReference>
<proteinExistence type="inferred from homology"/>
<dbReference type="InterPro" id="IPR002104">
    <property type="entry name" value="Integrase_catalytic"/>
</dbReference>
<evidence type="ECO:0000256" key="5">
    <source>
        <dbReference type="PROSITE-ProRule" id="PRU01248"/>
    </source>
</evidence>
<sequence>MAKNTQIETYINYQKSTDKSPLTLASYQSDLFQFVIWFESVNKTDMRLTNITPTDARQYKQHLIDSGLKAPTINRRLLSLKYFLEWGWKTKKIKYRFPFPKTVKQSQAMPKWLNRNQQNQLMRHAEQFGSKRDAAIVRILLNTGLRVSELCNLKWNDISLSERKGRLSINAGKGCKYREVPLNKDARIAFQDLGYAQHAGSNEYIFNGQRGVLSPRGIQLMLKRLHTPEDLGMISPHQLRHTFCKNLIDAGISLEKVASLAGHERLDTTKLYCQPSFSDLSEAVERIGEIE</sequence>
<dbReference type="InterPro" id="IPR010998">
    <property type="entry name" value="Integrase_recombinase_N"/>
</dbReference>
<dbReference type="GO" id="GO:0006310">
    <property type="term" value="P:DNA recombination"/>
    <property type="evidence" value="ECO:0007669"/>
    <property type="project" value="UniProtKB-KW"/>
</dbReference>
<dbReference type="GO" id="GO:0015074">
    <property type="term" value="P:DNA integration"/>
    <property type="evidence" value="ECO:0007669"/>
    <property type="project" value="UniProtKB-KW"/>
</dbReference>
<dbReference type="EMBL" id="LNYH01000112">
    <property type="protein sequence ID" value="KTD19511.1"/>
    <property type="molecule type" value="Genomic_DNA"/>
</dbReference>
<keyword evidence="2" id="KW-0229">DNA integration</keyword>
<evidence type="ECO:0000259" key="7">
    <source>
        <dbReference type="PROSITE" id="PS51900"/>
    </source>
</evidence>
<dbReference type="PROSITE" id="PS51900">
    <property type="entry name" value="CB"/>
    <property type="match status" value="1"/>
</dbReference>
<evidence type="ECO:0000313" key="9">
    <source>
        <dbReference type="Proteomes" id="UP000054761"/>
    </source>
</evidence>
<dbReference type="InterPro" id="IPR050090">
    <property type="entry name" value="Tyrosine_recombinase_XerCD"/>
</dbReference>
<dbReference type="Proteomes" id="UP000054761">
    <property type="component" value="Unassembled WGS sequence"/>
</dbReference>
<organism evidence="8 9">
    <name type="scientific">Legionella israelensis</name>
    <dbReference type="NCBI Taxonomy" id="454"/>
    <lineage>
        <taxon>Bacteria</taxon>
        <taxon>Pseudomonadati</taxon>
        <taxon>Pseudomonadota</taxon>
        <taxon>Gammaproteobacteria</taxon>
        <taxon>Legionellales</taxon>
        <taxon>Legionellaceae</taxon>
        <taxon>Legionella</taxon>
    </lineage>
</organism>
<dbReference type="CDD" id="cd00397">
    <property type="entry name" value="DNA_BRE_C"/>
    <property type="match status" value="1"/>
</dbReference>
<dbReference type="PANTHER" id="PTHR30349">
    <property type="entry name" value="PHAGE INTEGRASE-RELATED"/>
    <property type="match status" value="1"/>
</dbReference>
<dbReference type="InterPro" id="IPR004107">
    <property type="entry name" value="Integrase_SAM-like_N"/>
</dbReference>
<dbReference type="PATRIC" id="fig|454.4.peg.2258"/>
<dbReference type="SUPFAM" id="SSF56349">
    <property type="entry name" value="DNA breaking-rejoining enzymes"/>
    <property type="match status" value="1"/>
</dbReference>
<dbReference type="PANTHER" id="PTHR30349:SF64">
    <property type="entry name" value="PROPHAGE INTEGRASE INTD-RELATED"/>
    <property type="match status" value="1"/>
</dbReference>
<dbReference type="InterPro" id="IPR011010">
    <property type="entry name" value="DNA_brk_join_enz"/>
</dbReference>
<protein>
    <submittedName>
        <fullName evidence="8">Site specific recombinase</fullName>
    </submittedName>
</protein>
<dbReference type="Gene3D" id="1.10.150.130">
    <property type="match status" value="1"/>
</dbReference>
<keyword evidence="9" id="KW-1185">Reference proteome</keyword>
<dbReference type="AlphaFoldDB" id="A0A0W0VHB0"/>
<keyword evidence="3 5" id="KW-0238">DNA-binding</keyword>
<dbReference type="Gene3D" id="1.10.443.10">
    <property type="entry name" value="Intergrase catalytic core"/>
    <property type="match status" value="1"/>
</dbReference>
<dbReference type="STRING" id="454.Lisr_2073"/>
<evidence type="ECO:0000256" key="3">
    <source>
        <dbReference type="ARBA" id="ARBA00023125"/>
    </source>
</evidence>
<reference evidence="8 9" key="1">
    <citation type="submission" date="2015-11" db="EMBL/GenBank/DDBJ databases">
        <title>Genomic analysis of 38 Legionella species identifies large and diverse effector repertoires.</title>
        <authorList>
            <person name="Burstein D."/>
            <person name="Amaro F."/>
            <person name="Zusman T."/>
            <person name="Lifshitz Z."/>
            <person name="Cohen O."/>
            <person name="Gilbert J.A."/>
            <person name="Pupko T."/>
            <person name="Shuman H.A."/>
            <person name="Segal G."/>
        </authorList>
    </citation>
    <scope>NUCLEOTIDE SEQUENCE [LARGE SCALE GENOMIC DNA]</scope>
    <source>
        <strain evidence="8 9">Bercovier 4</strain>
    </source>
</reference>
<evidence type="ECO:0000256" key="4">
    <source>
        <dbReference type="ARBA" id="ARBA00023172"/>
    </source>
</evidence>
<dbReference type="Pfam" id="PF02899">
    <property type="entry name" value="Phage_int_SAM_1"/>
    <property type="match status" value="1"/>
</dbReference>
<comment type="caution">
    <text evidence="8">The sequence shown here is derived from an EMBL/GenBank/DDBJ whole genome shotgun (WGS) entry which is preliminary data.</text>
</comment>
<name>A0A0W0VHB0_9GAMM</name>
<dbReference type="Pfam" id="PF00589">
    <property type="entry name" value="Phage_integrase"/>
    <property type="match status" value="1"/>
</dbReference>
<keyword evidence="4" id="KW-0233">DNA recombination</keyword>
<accession>A0A0W0VHB0</accession>
<comment type="similarity">
    <text evidence="1">Belongs to the 'phage' integrase family.</text>
</comment>
<evidence type="ECO:0000256" key="1">
    <source>
        <dbReference type="ARBA" id="ARBA00008857"/>
    </source>
</evidence>
<dbReference type="PROSITE" id="PS51898">
    <property type="entry name" value="TYR_RECOMBINASE"/>
    <property type="match status" value="1"/>
</dbReference>
<dbReference type="RefSeq" id="WP_058502383.1">
    <property type="nucleotide sequence ID" value="NZ_CAAAJA010000093.1"/>
</dbReference>
<evidence type="ECO:0000256" key="2">
    <source>
        <dbReference type="ARBA" id="ARBA00022908"/>
    </source>
</evidence>
<dbReference type="GO" id="GO:0003677">
    <property type="term" value="F:DNA binding"/>
    <property type="evidence" value="ECO:0007669"/>
    <property type="project" value="UniProtKB-UniRule"/>
</dbReference>
<evidence type="ECO:0000313" key="8">
    <source>
        <dbReference type="EMBL" id="KTD19511.1"/>
    </source>
</evidence>
<feature type="domain" description="Core-binding (CB)" evidence="7">
    <location>
        <begin position="1"/>
        <end position="88"/>
    </location>
</feature>
<dbReference type="InterPro" id="IPR013762">
    <property type="entry name" value="Integrase-like_cat_sf"/>
</dbReference>
<feature type="domain" description="Tyr recombinase" evidence="6">
    <location>
        <begin position="108"/>
        <end position="285"/>
    </location>
</feature>
<evidence type="ECO:0000259" key="6">
    <source>
        <dbReference type="PROSITE" id="PS51898"/>
    </source>
</evidence>